<keyword evidence="3" id="KW-0732">Signal</keyword>
<dbReference type="PANTHER" id="PTHR47763">
    <property type="entry name" value="ALPHA-PROTEIN KINASE VWKA"/>
    <property type="match status" value="1"/>
</dbReference>
<comment type="caution">
    <text evidence="5">The sequence shown here is derived from an EMBL/GenBank/DDBJ whole genome shotgun (WGS) entry which is preliminary data.</text>
</comment>
<dbReference type="InterPro" id="IPR052969">
    <property type="entry name" value="Thr-specific_kinase-like"/>
</dbReference>
<dbReference type="Pfam" id="PF25106">
    <property type="entry name" value="VWA_4"/>
    <property type="match status" value="1"/>
</dbReference>
<accession>A0A815K863</accession>
<dbReference type="AlphaFoldDB" id="A0A815K863"/>
<dbReference type="Gene3D" id="3.40.50.410">
    <property type="entry name" value="von Willebrand factor, type A domain"/>
    <property type="match status" value="1"/>
</dbReference>
<dbReference type="SUPFAM" id="SSF53300">
    <property type="entry name" value="vWA-like"/>
    <property type="match status" value="2"/>
</dbReference>
<dbReference type="EMBL" id="CAJNOW010003622">
    <property type="protein sequence ID" value="CAF1389836.1"/>
    <property type="molecule type" value="Genomic_DNA"/>
</dbReference>
<keyword evidence="2" id="KW-0964">Secreted</keyword>
<name>A0A815K863_9BILA</name>
<dbReference type="InterPro" id="IPR036465">
    <property type="entry name" value="vWFA_dom_sf"/>
</dbReference>
<evidence type="ECO:0000313" key="5">
    <source>
        <dbReference type="EMBL" id="CAF1389836.1"/>
    </source>
</evidence>
<evidence type="ECO:0000256" key="2">
    <source>
        <dbReference type="ARBA" id="ARBA00022525"/>
    </source>
</evidence>
<gene>
    <name evidence="5" type="ORF">KQP761_LOCUS9160</name>
</gene>
<organism evidence="5 6">
    <name type="scientific">Rotaria magnacalcarata</name>
    <dbReference type="NCBI Taxonomy" id="392030"/>
    <lineage>
        <taxon>Eukaryota</taxon>
        <taxon>Metazoa</taxon>
        <taxon>Spiralia</taxon>
        <taxon>Gnathifera</taxon>
        <taxon>Rotifera</taxon>
        <taxon>Eurotatoria</taxon>
        <taxon>Bdelloidea</taxon>
        <taxon>Philodinida</taxon>
        <taxon>Philodinidae</taxon>
        <taxon>Rotaria</taxon>
    </lineage>
</organism>
<evidence type="ECO:0000259" key="4">
    <source>
        <dbReference type="Pfam" id="PF25106"/>
    </source>
</evidence>
<evidence type="ECO:0000256" key="3">
    <source>
        <dbReference type="ARBA" id="ARBA00022729"/>
    </source>
</evidence>
<dbReference type="Proteomes" id="UP000663834">
    <property type="component" value="Unassembled WGS sequence"/>
</dbReference>
<reference evidence="5" key="1">
    <citation type="submission" date="2021-02" db="EMBL/GenBank/DDBJ databases">
        <authorList>
            <person name="Nowell W R."/>
        </authorList>
    </citation>
    <scope>NUCLEOTIDE SEQUENCE</scope>
</reference>
<evidence type="ECO:0000313" key="6">
    <source>
        <dbReference type="Proteomes" id="UP000663834"/>
    </source>
</evidence>
<dbReference type="OrthoDB" id="20889at2759"/>
<comment type="subcellular location">
    <subcellularLocation>
        <location evidence="1">Secreted</location>
    </subcellularLocation>
</comment>
<dbReference type="InterPro" id="IPR056861">
    <property type="entry name" value="HMCN1-like_VWA"/>
</dbReference>
<feature type="domain" description="Hemicentin-1-like von Willebrand factor A" evidence="4">
    <location>
        <begin position="205"/>
        <end position="312"/>
    </location>
</feature>
<protein>
    <recommendedName>
        <fullName evidence="4">Hemicentin-1-like von Willebrand factor A domain-containing protein</fullName>
    </recommendedName>
</protein>
<proteinExistence type="predicted"/>
<dbReference type="PANTHER" id="PTHR47763:SF4">
    <property type="entry name" value="ALPHA-PROTEIN KINASE VWKA"/>
    <property type="match status" value="1"/>
</dbReference>
<evidence type="ECO:0000256" key="1">
    <source>
        <dbReference type="ARBA" id="ARBA00004613"/>
    </source>
</evidence>
<sequence length="333" mass="37565">MSVFSDVVFPFNKFTRRRAALRGSSLYLSDLIKAMTSEWSYKKIFSLKLAGGKRDHALCLVLDITVSMFGNMGEYLVETLIIFIGALKKLGFDNYSIVLFGKSVAIDLLTNCATRRERKIFILTDGYGNCAGLLPMVQQHAEDLDIDLIVLGIGIDRKNLQLSYAQYIQYTGGSNVPKELRSLCENEPQFKSIDLLKQSEDFTTQAVTTEVESIINEITQLKLNFVTVGYSDIRDRPQYETLNFTHDEAQCIRFLDKLQARSGGDCPEDVPEALNKCFTLPNWSGSNVRFIVLITDAPGHEQDLNDDINDAYRNGTGLTVDKIIKRLLEKDRN</sequence>